<evidence type="ECO:0000313" key="4">
    <source>
        <dbReference type="EMBL" id="CAE2266661.1"/>
    </source>
</evidence>
<dbReference type="EMBL" id="HBKQ01042439">
    <property type="protein sequence ID" value="CAE2266659.1"/>
    <property type="molecule type" value="Transcribed_RNA"/>
</dbReference>
<keyword evidence="2" id="KW-1133">Transmembrane helix</keyword>
<gene>
    <name evidence="3" type="ORF">OAUR00152_LOCUS29271</name>
    <name evidence="4" type="ORF">OAUR00152_LOCUS29272</name>
</gene>
<name>A0A6U6HKF6_9STRA</name>
<proteinExistence type="predicted"/>
<evidence type="ECO:0000256" key="2">
    <source>
        <dbReference type="SAM" id="Phobius"/>
    </source>
</evidence>
<feature type="compositionally biased region" description="Polar residues" evidence="1">
    <location>
        <begin position="66"/>
        <end position="89"/>
    </location>
</feature>
<protein>
    <submittedName>
        <fullName evidence="3">Uncharacterized protein</fullName>
    </submittedName>
</protein>
<dbReference type="AlphaFoldDB" id="A0A6U6HKF6"/>
<reference evidence="3" key="1">
    <citation type="submission" date="2021-01" db="EMBL/GenBank/DDBJ databases">
        <authorList>
            <person name="Corre E."/>
            <person name="Pelletier E."/>
            <person name="Niang G."/>
            <person name="Scheremetjew M."/>
            <person name="Finn R."/>
            <person name="Kale V."/>
            <person name="Holt S."/>
            <person name="Cochrane G."/>
            <person name="Meng A."/>
            <person name="Brown T."/>
            <person name="Cohen L."/>
        </authorList>
    </citation>
    <scope>NUCLEOTIDE SEQUENCE</scope>
    <source>
        <strain evidence="3">Isolate 1302-5</strain>
    </source>
</reference>
<sequence>MAAPLLLVPIIFAVAIVLSGKFILPELRSALSRVSLAHVRVDTIEADSAETSNGASDDEEAVASGRDTSCSSPPAGESNNASSLTQNGRSSSSAAARQPPVVCVDRCVHEPLPPVRVVTFSPGGRSIREIFFRVNRSDSGEHCNGGERGDTRMINFDEDAGGGRAIADNVGDAGRRRVKCNSWGFHIGVALVVFIVVVGVIAGAFVLISQSNRTKGDEKGSEEMPTHTAELDEARTQGEVKSTNIFGLAKYDRATDAASRATPLFSQHGANIKMTFNGQNGGGR</sequence>
<feature type="transmembrane region" description="Helical" evidence="2">
    <location>
        <begin position="183"/>
        <end position="208"/>
    </location>
</feature>
<keyword evidence="2" id="KW-0472">Membrane</keyword>
<organism evidence="3">
    <name type="scientific">Odontella aurita</name>
    <dbReference type="NCBI Taxonomy" id="265563"/>
    <lineage>
        <taxon>Eukaryota</taxon>
        <taxon>Sar</taxon>
        <taxon>Stramenopiles</taxon>
        <taxon>Ochrophyta</taxon>
        <taxon>Bacillariophyta</taxon>
        <taxon>Mediophyceae</taxon>
        <taxon>Biddulphiophycidae</taxon>
        <taxon>Eupodiscales</taxon>
        <taxon>Odontellaceae</taxon>
        <taxon>Odontella</taxon>
    </lineage>
</organism>
<keyword evidence="2" id="KW-0812">Transmembrane</keyword>
<feature type="region of interest" description="Disordered" evidence="1">
    <location>
        <begin position="48"/>
        <end position="97"/>
    </location>
</feature>
<evidence type="ECO:0000256" key="1">
    <source>
        <dbReference type="SAM" id="MobiDB-lite"/>
    </source>
</evidence>
<evidence type="ECO:0000313" key="3">
    <source>
        <dbReference type="EMBL" id="CAE2266659.1"/>
    </source>
</evidence>
<dbReference type="EMBL" id="HBKQ01042440">
    <property type="protein sequence ID" value="CAE2266661.1"/>
    <property type="molecule type" value="Transcribed_RNA"/>
</dbReference>
<accession>A0A6U6HKF6</accession>